<protein>
    <submittedName>
        <fullName evidence="2">Carbamoyl phosphate synthase small subunit</fullName>
        <ecNumber evidence="2">6.3.5.5</ecNumber>
    </submittedName>
</protein>
<dbReference type="GO" id="GO:0004088">
    <property type="term" value="F:carbamoyl-phosphate synthase (glutamine-hydrolyzing) activity"/>
    <property type="evidence" value="ECO:0007669"/>
    <property type="project" value="UniProtKB-EC"/>
</dbReference>
<proteinExistence type="predicted"/>
<dbReference type="InterPro" id="IPR017926">
    <property type="entry name" value="GATASE"/>
</dbReference>
<reference evidence="2 3" key="1">
    <citation type="submission" date="2018-06" db="EMBL/GenBank/DDBJ databases">
        <authorList>
            <consortium name="Pathogen Informatics"/>
            <person name="Doyle S."/>
        </authorList>
    </citation>
    <scope>NUCLEOTIDE SEQUENCE [LARGE SCALE GENOMIC DNA]</scope>
    <source>
        <strain evidence="2 3">NCTC204</strain>
    </source>
</reference>
<feature type="domain" description="Glutamine amidotransferase" evidence="1">
    <location>
        <begin position="2"/>
        <end position="41"/>
    </location>
</feature>
<evidence type="ECO:0000259" key="1">
    <source>
        <dbReference type="Pfam" id="PF00117"/>
    </source>
</evidence>
<dbReference type="SUPFAM" id="SSF52317">
    <property type="entry name" value="Class I glutamine amidotransferase-like"/>
    <property type="match status" value="1"/>
</dbReference>
<dbReference type="Proteomes" id="UP000255192">
    <property type="component" value="Unassembled WGS sequence"/>
</dbReference>
<dbReference type="AlphaFoldDB" id="A0A377ZP60"/>
<evidence type="ECO:0000313" key="2">
    <source>
        <dbReference type="EMBL" id="STU75599.1"/>
    </source>
</evidence>
<dbReference type="EMBL" id="UGMD01000002">
    <property type="protein sequence ID" value="STU75599.1"/>
    <property type="molecule type" value="Genomic_DNA"/>
</dbReference>
<organism evidence="2 3">
    <name type="scientific">Klebsiella pneumoniae</name>
    <dbReference type="NCBI Taxonomy" id="573"/>
    <lineage>
        <taxon>Bacteria</taxon>
        <taxon>Pseudomonadati</taxon>
        <taxon>Pseudomonadota</taxon>
        <taxon>Gammaproteobacteria</taxon>
        <taxon>Enterobacterales</taxon>
        <taxon>Enterobacteriaceae</taxon>
        <taxon>Klebsiella/Raoultella group</taxon>
        <taxon>Klebsiella</taxon>
        <taxon>Klebsiella pneumoniae complex</taxon>
    </lineage>
</organism>
<dbReference type="InterPro" id="IPR029062">
    <property type="entry name" value="Class_I_gatase-like"/>
</dbReference>
<accession>A0A377ZP60</accession>
<keyword evidence="2" id="KW-0436">Ligase</keyword>
<dbReference type="Gene3D" id="3.40.50.880">
    <property type="match status" value="1"/>
</dbReference>
<name>A0A377ZP60_KLEPN</name>
<evidence type="ECO:0000313" key="3">
    <source>
        <dbReference type="Proteomes" id="UP000255192"/>
    </source>
</evidence>
<dbReference type="EC" id="6.3.5.5" evidence="2"/>
<dbReference type="Pfam" id="PF00117">
    <property type="entry name" value="GATase"/>
    <property type="match status" value="1"/>
</dbReference>
<gene>
    <name evidence="2" type="primary">carA_2</name>
    <name evidence="2" type="ORF">NCTC204_00865</name>
</gene>
<sequence length="48" mass="5026">MLVDRGCRLTVVPAKTSAADVLALNPDGIFLSNGPGDPGAVRLRYRGD</sequence>